<dbReference type="PANTHER" id="PTHR47372:SF11">
    <property type="entry name" value="RE19971P"/>
    <property type="match status" value="1"/>
</dbReference>
<sequence>MAGDVPGGAVEAGKLRLEVEADLAGFRARLQKRVDAEVKNVRARIRAELDASRLAAEARAAAEAAEQAARVRVRVEADLAQIREELHTKVAAAAEGLRATVHVQVEVDRERARAQVQELEREAGRGNARVQVGADTSEGEREVERFRQRVSGTRVQAPQITGIDRILTTVGQALTSLATMPFIASGVLLLAGAVAQLAGGLFALTAAAGPAVGTLALLPGLAAAAAQGLGVLLLGFGGVGKALKALTAVDQQSAQTAKKSADTRRAAAEQQRAAAEQLQAARQRLADARVNAARQVEQAERQIADAERAHVRAIENVRLAQEALNETRRQAKERLEDLALAASGAALDEEGARYALIHAKRRLQDTLDSVKSSDLDKKEADLAFRQAQQRLKEAQDANQDAAEEKRRADREGVEGNKSVEDARRRLRDANEALRDSVRGIADAERGLRDARKAGAREVADAQKGVANAMRGVASAARAQTEAMNPANAAVRNLGLAMKDLGPNARAFVMFLHGTLIPRLKLLRRNVQEAILPGIQGGVTAAMPFLDTLDTGLTRTGGVVGGLSRKFGRFLGSKSFRSDFRKIMRSNDRVIVSLANSAGSLGQALIDVMVVAAPFVERFADWIEELGDAAQKTARVNRENGDMEAFFERAWAKARLLKNIVRDVTMALVAMGRAATDQDGKKGGGDTLLQDLADAAAEFRAWANDADTQQKLRDWFTDLVPAVREFGNTCLKLIRLIAQIGDTTSGTMQGLYKVLQGVMWVLDQIMKIPGAGPVIGAIFFLSGAALGIGLLATALGRVLRVLRLLGRVSGLNRLFGGSGNDDPARRVGKLREGIDELTDSVEREIPKDRAKATEIDAIGGHADKTNKKAGKLGKGFDELGDKAEKNAKKSGKFGRALSGLSGLVLAIPGVSAFAGWANKIGARMKSALGKLGGGKGAVAAGEGAAKGGVMARMLAPLLALPAIGGIVGKVKSWLGKVKARISKLKPASVLGKGAKGAAKGGGKGAAGGPIGIIGGIGAGIAGEFINDGKGGARGAIGGGLTGAATGGGIGATIGSIFPGIGTAIGGGVGAVVGGVIGAITGGKWWGAIGEFFTDTLPDFIVEQAKKLPGATKNMLKAGLDLGLDIKGWIDEQIRKIPGWVGGLLTSAGSAILNFVTVTLPTWIGSALKVIPGLIVDAIFLIPELMFTGLSKLPSLFGWVYTQATKIIPALLRFFWGLPGRIVGWVKSAAVNAPKAFNWLQVQARNLFFVTLPHIFSGAWGKIIEGLKAGMRRAAERFGVHMGSITDKARKARDGWVSIFAGGWNKIYNGIKSQLGRARDKVGQILDSIKGAFKSAVDWIGRAWGKLPGPVKAPVKWIVEHVYNGGIVPLWNKVANLVKMPGLKEMGLKFADGGTVPGVRPAGAYGVLPGYSPGRDTMLAAVSPGEGWIRPEATRVLGSGFINGINHYAKRGTAAVARFLSGGNGPAFADGGIVGRLKKFAGWAGDLFSGGLRKSAGFVLNPLKDLAGKVLGGSQWGKAIAGLPGQLITKFLDFLDRKIEDKLGGSSSAVVKAAAKYIGQGDDRGMDNNNRFIREWGWPAGTPWCALFVSTAIKDAKAGKAYGGWPTAAVAGYNAGMKHVSTGSGRSGDLATYGSNDHINVIEKPLGGGRYATIGGNEGPVVKRGVRSNPATVLRPKFAGGGIVTSAMSRVFAQDNLDPGDATNPMLGLLRGIPRLLWRDRGGPVPPGRSIIDNDTGGWEWVLTPPAVEELGGPDAVQALNDSAGRVFAASRRASRPAARAAAPVRDGRPLTVNVYGERHHDVDELADVVVRKIGARL</sequence>
<comment type="caution">
    <text evidence="4">The sequence shown here is derived from an EMBL/GenBank/DDBJ whole genome shotgun (WGS) entry which is preliminary data.</text>
</comment>
<dbReference type="RefSeq" id="WP_378063627.1">
    <property type="nucleotide sequence ID" value="NZ_JBHSXS010000019.1"/>
</dbReference>
<dbReference type="PANTHER" id="PTHR47372">
    <property type="entry name" value="DAUER UP-REGULATED-RELATED"/>
    <property type="match status" value="1"/>
</dbReference>
<dbReference type="Proteomes" id="UP001596380">
    <property type="component" value="Unassembled WGS sequence"/>
</dbReference>
<reference evidence="5" key="1">
    <citation type="journal article" date="2019" name="Int. J. Syst. Evol. Microbiol.">
        <title>The Global Catalogue of Microorganisms (GCM) 10K type strain sequencing project: providing services to taxonomists for standard genome sequencing and annotation.</title>
        <authorList>
            <consortium name="The Broad Institute Genomics Platform"/>
            <consortium name="The Broad Institute Genome Sequencing Center for Infectious Disease"/>
            <person name="Wu L."/>
            <person name="Ma J."/>
        </authorList>
    </citation>
    <scope>NUCLEOTIDE SEQUENCE [LARGE SCALE GENOMIC DNA]</scope>
    <source>
        <strain evidence="5">JCM 3369</strain>
    </source>
</reference>
<evidence type="ECO:0000313" key="4">
    <source>
        <dbReference type="EMBL" id="MFC6883368.1"/>
    </source>
</evidence>
<feature type="coiled-coil region" evidence="1">
    <location>
        <begin position="258"/>
        <end position="341"/>
    </location>
</feature>
<evidence type="ECO:0000313" key="5">
    <source>
        <dbReference type="Proteomes" id="UP001596380"/>
    </source>
</evidence>
<feature type="region of interest" description="Disordered" evidence="2">
    <location>
        <begin position="390"/>
        <end position="422"/>
    </location>
</feature>
<evidence type="ECO:0000256" key="3">
    <source>
        <dbReference type="SAM" id="Phobius"/>
    </source>
</evidence>
<feature type="compositionally biased region" description="Basic and acidic residues" evidence="2">
    <location>
        <begin position="402"/>
        <end position="422"/>
    </location>
</feature>
<feature type="transmembrane region" description="Helical" evidence="3">
    <location>
        <begin position="773"/>
        <end position="798"/>
    </location>
</feature>
<evidence type="ECO:0008006" key="6">
    <source>
        <dbReference type="Google" id="ProtNLM"/>
    </source>
</evidence>
<keyword evidence="3" id="KW-0472">Membrane</keyword>
<evidence type="ECO:0000256" key="2">
    <source>
        <dbReference type="SAM" id="MobiDB-lite"/>
    </source>
</evidence>
<name>A0ABW2CNI9_9ACTN</name>
<keyword evidence="1" id="KW-0175">Coiled coil</keyword>
<keyword evidence="5" id="KW-1185">Reference proteome</keyword>
<feature type="coiled-coil region" evidence="1">
    <location>
        <begin position="65"/>
        <end position="129"/>
    </location>
</feature>
<gene>
    <name evidence="4" type="ORF">ACFQKB_26665</name>
</gene>
<organism evidence="4 5">
    <name type="scientific">Actinomadura yumaensis</name>
    <dbReference type="NCBI Taxonomy" id="111807"/>
    <lineage>
        <taxon>Bacteria</taxon>
        <taxon>Bacillati</taxon>
        <taxon>Actinomycetota</taxon>
        <taxon>Actinomycetes</taxon>
        <taxon>Streptosporangiales</taxon>
        <taxon>Thermomonosporaceae</taxon>
        <taxon>Actinomadura</taxon>
    </lineage>
</organism>
<protein>
    <recommendedName>
        <fullName evidence="6">Tape measure protein</fullName>
    </recommendedName>
</protein>
<feature type="transmembrane region" description="Helical" evidence="3">
    <location>
        <begin position="182"/>
        <end position="204"/>
    </location>
</feature>
<feature type="transmembrane region" description="Helical" evidence="3">
    <location>
        <begin position="216"/>
        <end position="239"/>
    </location>
</feature>
<accession>A0ABW2CNI9</accession>
<proteinExistence type="predicted"/>
<feature type="transmembrane region" description="Helical" evidence="3">
    <location>
        <begin position="895"/>
        <end position="916"/>
    </location>
</feature>
<dbReference type="EMBL" id="JBHSXS010000019">
    <property type="protein sequence ID" value="MFC6883368.1"/>
    <property type="molecule type" value="Genomic_DNA"/>
</dbReference>
<evidence type="ECO:0000256" key="1">
    <source>
        <dbReference type="SAM" id="Coils"/>
    </source>
</evidence>
<keyword evidence="3" id="KW-0812">Transmembrane</keyword>
<keyword evidence="3" id="KW-1133">Transmembrane helix</keyword>